<accession>A0A0B7FB41</accession>
<protein>
    <submittedName>
        <fullName evidence="2">F-box and WD-40 domain protein 7</fullName>
    </submittedName>
</protein>
<gene>
    <name evidence="2" type="ORF">RSOLAG1IB_06825</name>
</gene>
<dbReference type="InterPro" id="IPR001810">
    <property type="entry name" value="F-box_dom"/>
</dbReference>
<reference evidence="2 3" key="1">
    <citation type="submission" date="2014-11" db="EMBL/GenBank/DDBJ databases">
        <authorList>
            <person name="Wibberg Daniel"/>
        </authorList>
    </citation>
    <scope>NUCLEOTIDE SEQUENCE [LARGE SCALE GENOMIC DNA]</scope>
    <source>
        <strain evidence="2">Rhizoctonia solani AG1-IB 7/3/14</strain>
    </source>
</reference>
<feature type="domain" description="F-box" evidence="1">
    <location>
        <begin position="20"/>
        <end position="60"/>
    </location>
</feature>
<dbReference type="Proteomes" id="UP000059188">
    <property type="component" value="Unassembled WGS sequence"/>
</dbReference>
<dbReference type="AlphaFoldDB" id="A0A0B7FB41"/>
<evidence type="ECO:0000259" key="1">
    <source>
        <dbReference type="PROSITE" id="PS50181"/>
    </source>
</evidence>
<dbReference type="PROSITE" id="PS50181">
    <property type="entry name" value="FBOX"/>
    <property type="match status" value="1"/>
</dbReference>
<dbReference type="Gene3D" id="1.20.1280.50">
    <property type="match status" value="1"/>
</dbReference>
<evidence type="ECO:0000313" key="3">
    <source>
        <dbReference type="Proteomes" id="UP000059188"/>
    </source>
</evidence>
<dbReference type="SUPFAM" id="SSF81383">
    <property type="entry name" value="F-box domain"/>
    <property type="match status" value="1"/>
</dbReference>
<evidence type="ECO:0000313" key="2">
    <source>
        <dbReference type="EMBL" id="CEL54114.1"/>
    </source>
</evidence>
<dbReference type="InterPro" id="IPR036047">
    <property type="entry name" value="F-box-like_dom_sf"/>
</dbReference>
<organism evidence="2 3">
    <name type="scientific">Thanatephorus cucumeris (strain AG1-IB / isolate 7/3/14)</name>
    <name type="common">Lettuce bottom rot fungus</name>
    <name type="synonym">Rhizoctonia solani</name>
    <dbReference type="NCBI Taxonomy" id="1108050"/>
    <lineage>
        <taxon>Eukaryota</taxon>
        <taxon>Fungi</taxon>
        <taxon>Dikarya</taxon>
        <taxon>Basidiomycota</taxon>
        <taxon>Agaricomycotina</taxon>
        <taxon>Agaricomycetes</taxon>
        <taxon>Cantharellales</taxon>
        <taxon>Ceratobasidiaceae</taxon>
        <taxon>Rhizoctonia</taxon>
        <taxon>Rhizoctonia solani AG-1</taxon>
    </lineage>
</organism>
<name>A0A0B7FB41_THACB</name>
<keyword evidence="3" id="KW-1185">Reference proteome</keyword>
<dbReference type="EMBL" id="LN679114">
    <property type="protein sequence ID" value="CEL54114.1"/>
    <property type="molecule type" value="Genomic_DNA"/>
</dbReference>
<dbReference type="SMART" id="SM00256">
    <property type="entry name" value="FBOX"/>
    <property type="match status" value="1"/>
</dbReference>
<sequence>MSRHTKPPSATQQIHAGGVLPEDVMVMIIAFLSVADIIVIRRCSKWLKYLSEDRTIWLNFVLQPTCPVPECISRVGTMSSQELESLVRKQFKLSRRWTPKTQPDVSIRPIASHRLAMPNNEFLTAMASMDSWVAVASDLGGVYVCAPFGEHYKLGLRWIRVLSLAVQISKLCVDVSNGQVSIMWAGSVVQDGAPSNRCGMVSASVEDLVEAQSRTQGGLLLDSSSFVTLASLDLRNPASEIMDIAIGERYCAVVDAAHVFQVFMHRSPESETPARSEFQGPHRSSRRTITLQFLPCDQLLIYSDSFIAIYKPISHSSTKMERKYWTHLPTETFFGLLNQRRSSNITTSGHMRIPILAFSSSGQEITHYDLRVPCSETEDSDYGLTHRRSVSYLLSPALSAFSMGSVNGGCYRSVWITIGNGSQPFGIALGRTSEGSYDPSKSYQAPFDRALLGLGDYEHLIMMQNPPGPLFAFHEGEGMLLGGLRRGSDLVMVEY</sequence>
<dbReference type="OrthoDB" id="3211970at2759"/>
<proteinExistence type="predicted"/>